<keyword evidence="4" id="KW-1185">Reference proteome</keyword>
<evidence type="ECO:0000259" key="1">
    <source>
        <dbReference type="Pfam" id="PF13391"/>
    </source>
</evidence>
<accession>A0ABY3T582</accession>
<dbReference type="EMBL" id="CP091244">
    <property type="protein sequence ID" value="UJS26538.1"/>
    <property type="molecule type" value="Genomic_DNA"/>
</dbReference>
<organism evidence="3 4">
    <name type="scientific">Thiothrix winogradskyi</name>
    <dbReference type="NCBI Taxonomy" id="96472"/>
    <lineage>
        <taxon>Bacteria</taxon>
        <taxon>Pseudomonadati</taxon>
        <taxon>Pseudomonadota</taxon>
        <taxon>Gammaproteobacteria</taxon>
        <taxon>Thiotrichales</taxon>
        <taxon>Thiotrichaceae</taxon>
        <taxon>Thiothrix</taxon>
    </lineage>
</organism>
<name>A0ABY3T582_9GAMM</name>
<feature type="domain" description="SMODS-associated and fused to various effectors" evidence="2">
    <location>
        <begin position="189"/>
        <end position="381"/>
    </location>
</feature>
<reference evidence="3" key="1">
    <citation type="journal article" date="2022" name="Microorganisms">
        <title>Two New Species of Filamentous Sulfur Bacteria of the Genus Thiothrix, Thiothrix winogradskyi sp. nov. and 'Candidatus Thiothrix sulfatifontis' sp. nov.</title>
        <authorList>
            <person name="Ravin N.V."/>
            <person name="Rossetti S."/>
            <person name="Beletsky A.V."/>
            <person name="Kadnikov V.V."/>
            <person name="Rudenko T.S."/>
            <person name="Smolyakov D.D."/>
            <person name="Moskvitina M.I."/>
            <person name="Gureeva M.V."/>
            <person name="Mardanov A.V."/>
            <person name="Grabovich M.Y."/>
        </authorList>
    </citation>
    <scope>NUCLEOTIDE SEQUENCE</scope>
    <source>
        <strain evidence="3">CT3</strain>
    </source>
</reference>
<dbReference type="Pfam" id="PF13391">
    <property type="entry name" value="HNH_2"/>
    <property type="match status" value="1"/>
</dbReference>
<dbReference type="Proteomes" id="UP001054801">
    <property type="component" value="Chromosome"/>
</dbReference>
<gene>
    <name evidence="3" type="ORF">L2Y54_10970</name>
</gene>
<evidence type="ECO:0000313" key="4">
    <source>
        <dbReference type="Proteomes" id="UP001054801"/>
    </source>
</evidence>
<sequence length="384" mass="44110">MTKEVTRHINPTVERVLWAKAGGRCQFKGCNRLLYHSAVTLEAVNISEKAHIYSFSEDGPRGWSDILRRKPDQLNNIDNLMLMCHDCHKTIDQDKDGSKYSADLLRGWKTEHELRIKIVTGIDPKNKTHVVFYGANIGDQKSPLQKDETYQAIFPHRYPAEENPIMLSMSSSHKDKDEPYWGTEQQHLQRIFQQRIEHRIEENSPAHFTVFALAPMPLLIQLGALFTDKISVDVRQPIREPKTWEWQAEPELFHFIVTEPTTNHKNPVLIMSLTAKIDHSRVTAIMGEDIDIWEIATEAADQHNDFIRAANQLSLFRQEMRKLIGKISSHAGNSTPLHVFPAMPVSCSIEMGRIRMPKADMPWVIYDQNNTAGKFITSLVIQEQ</sequence>
<dbReference type="InterPro" id="IPR003615">
    <property type="entry name" value="HNH_nuc"/>
</dbReference>
<protein>
    <submittedName>
        <fullName evidence="3">SAVED domain-containing protein</fullName>
    </submittedName>
</protein>
<dbReference type="NCBIfam" id="NF033611">
    <property type="entry name" value="SAVED"/>
    <property type="match status" value="1"/>
</dbReference>
<proteinExistence type="predicted"/>
<evidence type="ECO:0000259" key="2">
    <source>
        <dbReference type="Pfam" id="PF18145"/>
    </source>
</evidence>
<dbReference type="Pfam" id="PF18145">
    <property type="entry name" value="SAVED"/>
    <property type="match status" value="1"/>
</dbReference>
<dbReference type="RefSeq" id="WP_236501938.1">
    <property type="nucleotide sequence ID" value="NZ_CP091244.1"/>
</dbReference>
<feature type="domain" description="HNH nuclease" evidence="1">
    <location>
        <begin position="46"/>
        <end position="93"/>
    </location>
</feature>
<evidence type="ECO:0000313" key="3">
    <source>
        <dbReference type="EMBL" id="UJS26538.1"/>
    </source>
</evidence>
<dbReference type="InterPro" id="IPR040836">
    <property type="entry name" value="SAVED"/>
</dbReference>